<dbReference type="InterPro" id="IPR023365">
    <property type="entry name" value="Sortase_dom-sf"/>
</dbReference>
<evidence type="ECO:0000313" key="4">
    <source>
        <dbReference type="Proteomes" id="UP001139011"/>
    </source>
</evidence>
<evidence type="ECO:0000256" key="1">
    <source>
        <dbReference type="ARBA" id="ARBA00022801"/>
    </source>
</evidence>
<dbReference type="AlphaFoldDB" id="A0A9X1XCD3"/>
<dbReference type="NCBIfam" id="TIGR01076">
    <property type="entry name" value="sortase_fam"/>
    <property type="match status" value="1"/>
</dbReference>
<dbReference type="EMBL" id="JAIWJX010000002">
    <property type="protein sequence ID" value="MCK6258292.1"/>
    <property type="molecule type" value="Genomic_DNA"/>
</dbReference>
<feature type="active site" description="Proton donor/acceptor" evidence="2">
    <location>
        <position position="123"/>
    </location>
</feature>
<reference evidence="3" key="1">
    <citation type="submission" date="2021-09" db="EMBL/GenBank/DDBJ databases">
        <title>Genome analysis of Fictibacillus sp. KIGAM418 isolated from marine sediment.</title>
        <authorList>
            <person name="Seo M.-J."/>
            <person name="Cho E.-S."/>
            <person name="Hwang C.Y."/>
        </authorList>
    </citation>
    <scope>NUCLEOTIDE SEQUENCE</scope>
    <source>
        <strain evidence="3">KIGAM418</strain>
    </source>
</reference>
<evidence type="ECO:0000256" key="2">
    <source>
        <dbReference type="PIRSR" id="PIRSR605754-1"/>
    </source>
</evidence>
<evidence type="ECO:0000313" key="3">
    <source>
        <dbReference type="EMBL" id="MCK6258292.1"/>
    </source>
</evidence>
<dbReference type="InterPro" id="IPR042000">
    <property type="entry name" value="Sortase_D_2"/>
</dbReference>
<protein>
    <submittedName>
        <fullName evidence="3">Class D sortase</fullName>
    </submittedName>
</protein>
<feature type="active site" description="Acyl-thioester intermediate" evidence="2">
    <location>
        <position position="185"/>
    </location>
</feature>
<sequence length="213" mass="24082">MKWIAYLLILTGIITMCYPKLINYYYTNKENHLLQSWDHPPTKQAVSSYKKLGPVLTETKNETKPVRKDPLPNSMLGTLEIKRIHLRLPIVEGASLSNLKVAAGHVSGTSPIGKEGNAAIAAHRSYTYGKQFNRLTEVKTGDLITIETKKEKLIYRMIAKKIVKPADLSVLHSSKNENIITLITCHPFKHPTHRYIVKAKLIEERLLTSKGSR</sequence>
<organism evidence="3 4">
    <name type="scientific">Fictibacillus marinisediminis</name>
    <dbReference type="NCBI Taxonomy" id="2878389"/>
    <lineage>
        <taxon>Bacteria</taxon>
        <taxon>Bacillati</taxon>
        <taxon>Bacillota</taxon>
        <taxon>Bacilli</taxon>
        <taxon>Bacillales</taxon>
        <taxon>Fictibacillaceae</taxon>
        <taxon>Fictibacillus</taxon>
    </lineage>
</organism>
<keyword evidence="1" id="KW-0378">Hydrolase</keyword>
<dbReference type="RefSeq" id="WP_248253616.1">
    <property type="nucleotide sequence ID" value="NZ_JAIWJX010000002.1"/>
</dbReference>
<accession>A0A9X1XCD3</accession>
<dbReference type="GO" id="GO:0016787">
    <property type="term" value="F:hydrolase activity"/>
    <property type="evidence" value="ECO:0007669"/>
    <property type="project" value="UniProtKB-KW"/>
</dbReference>
<gene>
    <name evidence="3" type="ORF">LCY76_17095</name>
</gene>
<dbReference type="InterPro" id="IPR005754">
    <property type="entry name" value="Sortase"/>
</dbReference>
<dbReference type="SUPFAM" id="SSF63817">
    <property type="entry name" value="Sortase"/>
    <property type="match status" value="1"/>
</dbReference>
<dbReference type="Pfam" id="PF04203">
    <property type="entry name" value="Sortase"/>
    <property type="match status" value="1"/>
</dbReference>
<keyword evidence="4" id="KW-1185">Reference proteome</keyword>
<name>A0A9X1XCD3_9BACL</name>
<dbReference type="Gene3D" id="2.40.260.10">
    <property type="entry name" value="Sortase"/>
    <property type="match status" value="1"/>
</dbReference>
<comment type="caution">
    <text evidence="3">The sequence shown here is derived from an EMBL/GenBank/DDBJ whole genome shotgun (WGS) entry which is preliminary data.</text>
</comment>
<proteinExistence type="predicted"/>
<dbReference type="Proteomes" id="UP001139011">
    <property type="component" value="Unassembled WGS sequence"/>
</dbReference>
<dbReference type="CDD" id="cd06166">
    <property type="entry name" value="Sortase_D_2"/>
    <property type="match status" value="1"/>
</dbReference>